<dbReference type="Proteomes" id="UP000001862">
    <property type="component" value="Segment"/>
</dbReference>
<accession>B5AX62</accession>
<organism evidence="1 2">
    <name type="scientific">Iodobacter phage PhiPLPE</name>
    <dbReference type="NCBI Taxonomy" id="551895"/>
    <lineage>
        <taxon>Viruses</taxon>
        <taxon>Duplodnaviria</taxon>
        <taxon>Heunggongvirae</taxon>
        <taxon>Uroviricota</taxon>
        <taxon>Caudoviricetes</taxon>
        <taxon>Iodovirus</taxon>
        <taxon>Iodovirus PLPE</taxon>
    </lineage>
</organism>
<dbReference type="KEGG" id="vg:6779470"/>
<dbReference type="RefSeq" id="YP_002128477.1">
    <property type="nucleotide sequence ID" value="NC_011142.1"/>
</dbReference>
<sequence length="121" mass="13712">MASLLDMQGTIDDTFQSIPATRTSMTGGGYVNGLWVDGMTTTEAHKVTIQSASDREIDFLSQGGERILDLRRIYVNDGDLYKISSADIWNFDGQKWKSISLDNRPWRNYCKIFVSRLDVQP</sequence>
<reference evidence="2" key="1">
    <citation type="journal article" date="2009" name="Environ. Microbiol. Rep.">
        <title>Isolation and genomic characterization of the first phage infecting Iodobacteria: ?PLPE, a myovirus having a novel set of features.</title>
        <authorList>
            <person name="Leblanc C."/>
            <person name="Caumont-Sarcos A."/>
            <person name="Comeau A.M."/>
            <person name="Krisch H.M."/>
        </authorList>
    </citation>
    <scope>NUCLEOTIDE SEQUENCE [LARGE SCALE GENOMIC DNA]</scope>
</reference>
<dbReference type="GeneID" id="6779470"/>
<gene>
    <name evidence="1" type="ORF">phiPLPE_43</name>
</gene>
<evidence type="ECO:0000313" key="1">
    <source>
        <dbReference type="EMBL" id="ACG60365.1"/>
    </source>
</evidence>
<protein>
    <submittedName>
        <fullName evidence="1">Uncharacterized protein</fullName>
    </submittedName>
</protein>
<proteinExistence type="predicted"/>
<dbReference type="EMBL" id="EU876853">
    <property type="protein sequence ID" value="ACG60365.1"/>
    <property type="molecule type" value="Genomic_DNA"/>
</dbReference>
<dbReference type="OrthoDB" id="15345at10239"/>
<keyword evidence="2" id="KW-1185">Reference proteome</keyword>
<evidence type="ECO:0000313" key="2">
    <source>
        <dbReference type="Proteomes" id="UP000001862"/>
    </source>
</evidence>
<name>B5AX62_9CAUD</name>